<comment type="caution">
    <text evidence="1">The sequence shown here is derived from an EMBL/GenBank/DDBJ whole genome shotgun (WGS) entry which is preliminary data.</text>
</comment>
<keyword evidence="2" id="KW-1185">Reference proteome</keyword>
<sequence length="674" mass="75732">MSAHRQQVRKKRQVLERVVDVVKVIGKRGLSYRHVENEAAYKWDDCTLDHGNFLELILVIGKYDVSLKEHLDECMKKSKELHASSGTKGRGSLITLLSKTTVNSVIDSIGHLIQETIASDIQKAGMFTVQLDTTQDVTSQDQCAVVLRYVTEAVHERLVAVVKCHAATGEYFVDLLSEVLDRLKLDKAMCIGNSTDGASNMQGQYRGFSALMASQSPTHVHVWCYAHVLNLVLADTTGSVLESGSLFSLLNDVAVFIKDSYQRVILWDNEAQDKSHRRLSPIGETRWGSKHEAVEKVFGHFGKPTNSLFLETVLTLAAIEQQANQKPTIRAKARGFKEGLLKYETVLTAQIFLRVFELTTPLSKYLQTKGMEILSAHRMVIATQDSLKKITRDFTTVKAAADTFVKWGNENLEEREGGADIEVETSLPQKRTKKKKNMAGEMAQDEALSDALRAYEVNVHHSILDTASEAIHRRFMTHGTLFADLACLDPRNFDNIKTTDLPHNALQDLSKCLVKFDSRATVENLQSELKNFAGQWDRLKASHMEEYNTRTVEDGSAGEEQETDIVNKSCASCRNCPLCCFQVLRQFNMLSDAYHILGLAYKYLLTLSLTQVACERTFSTLKFIKSRLRSTLSGDKLETFLLMATEKDVLMGLDSDMIIDRVAEKSELMRKLLL</sequence>
<accession>A0AAD7VZP2</accession>
<proteinExistence type="predicted"/>
<evidence type="ECO:0008006" key="3">
    <source>
        <dbReference type="Google" id="ProtNLM"/>
    </source>
</evidence>
<dbReference type="InterPro" id="IPR012337">
    <property type="entry name" value="RNaseH-like_sf"/>
</dbReference>
<organism evidence="1 2">
    <name type="scientific">Aldrovandia affinis</name>
    <dbReference type="NCBI Taxonomy" id="143900"/>
    <lineage>
        <taxon>Eukaryota</taxon>
        <taxon>Metazoa</taxon>
        <taxon>Chordata</taxon>
        <taxon>Craniata</taxon>
        <taxon>Vertebrata</taxon>
        <taxon>Euteleostomi</taxon>
        <taxon>Actinopterygii</taxon>
        <taxon>Neopterygii</taxon>
        <taxon>Teleostei</taxon>
        <taxon>Notacanthiformes</taxon>
        <taxon>Halosauridae</taxon>
        <taxon>Aldrovandia</taxon>
    </lineage>
</organism>
<dbReference type="PANTHER" id="PTHR45749:SF21">
    <property type="entry name" value="DUF4371 DOMAIN-CONTAINING PROTEIN"/>
    <property type="match status" value="1"/>
</dbReference>
<dbReference type="Proteomes" id="UP001221898">
    <property type="component" value="Unassembled WGS sequence"/>
</dbReference>
<protein>
    <recommendedName>
        <fullName evidence="3">Zinc finger MYM-type 1-like protein</fullName>
    </recommendedName>
</protein>
<dbReference type="PANTHER" id="PTHR45749">
    <property type="match status" value="1"/>
</dbReference>
<gene>
    <name evidence="1" type="ORF">AAFF_G00348390</name>
</gene>
<name>A0AAD7VZP2_9TELE</name>
<dbReference type="SUPFAM" id="SSF53098">
    <property type="entry name" value="Ribonuclease H-like"/>
    <property type="match status" value="1"/>
</dbReference>
<reference evidence="1" key="1">
    <citation type="journal article" date="2023" name="Science">
        <title>Genome structures resolve the early diversification of teleost fishes.</title>
        <authorList>
            <person name="Parey E."/>
            <person name="Louis A."/>
            <person name="Montfort J."/>
            <person name="Bouchez O."/>
            <person name="Roques C."/>
            <person name="Iampietro C."/>
            <person name="Lluch J."/>
            <person name="Castinel A."/>
            <person name="Donnadieu C."/>
            <person name="Desvignes T."/>
            <person name="Floi Bucao C."/>
            <person name="Jouanno E."/>
            <person name="Wen M."/>
            <person name="Mejri S."/>
            <person name="Dirks R."/>
            <person name="Jansen H."/>
            <person name="Henkel C."/>
            <person name="Chen W.J."/>
            <person name="Zahm M."/>
            <person name="Cabau C."/>
            <person name="Klopp C."/>
            <person name="Thompson A.W."/>
            <person name="Robinson-Rechavi M."/>
            <person name="Braasch I."/>
            <person name="Lecointre G."/>
            <person name="Bobe J."/>
            <person name="Postlethwait J.H."/>
            <person name="Berthelot C."/>
            <person name="Roest Crollius H."/>
            <person name="Guiguen Y."/>
        </authorList>
    </citation>
    <scope>NUCLEOTIDE SEQUENCE</scope>
    <source>
        <strain evidence="1">NC1722</strain>
    </source>
</reference>
<dbReference type="EMBL" id="JAINUG010000565">
    <property type="protein sequence ID" value="KAJ8366622.1"/>
    <property type="molecule type" value="Genomic_DNA"/>
</dbReference>
<dbReference type="AlphaFoldDB" id="A0AAD7VZP2"/>
<evidence type="ECO:0000313" key="2">
    <source>
        <dbReference type="Proteomes" id="UP001221898"/>
    </source>
</evidence>
<evidence type="ECO:0000313" key="1">
    <source>
        <dbReference type="EMBL" id="KAJ8366622.1"/>
    </source>
</evidence>